<proteinExistence type="predicted"/>
<evidence type="ECO:0000313" key="3">
    <source>
        <dbReference type="WBParaSite" id="PgR029_g096_t02"/>
    </source>
</evidence>
<dbReference type="AlphaFoldDB" id="A0A915BA03"/>
<sequence length="286" mass="32843">MFARFQSFLNYFLYSGARRTSADELRLSESISYNEALYIWSTTIAISSAILLSTCTKRSSTRKPSDDNKTSNHARHINRLNASEDGIAFSKTGGGTQETACTVKTKETNEQEGEESAAEKQVGLSEHLKHREKVLEEGKQEQMMKRHRRYRNKNSKTNDRENEMHDDDRKKRIKGERQKNNNKKDKKQSLEEVPEGDENYPKPRTFVKGAKDKLIAKGSRAGRHEYQTMDDVVSDWGSENEKEKEANENANAKSLRENRSHEQADAQNKGDRGKQLPKRKDCQGRQ</sequence>
<protein>
    <submittedName>
        <fullName evidence="3 4">Uncharacterized protein</fullName>
    </submittedName>
</protein>
<feature type="compositionally biased region" description="Basic and acidic residues" evidence="1">
    <location>
        <begin position="126"/>
        <end position="144"/>
    </location>
</feature>
<evidence type="ECO:0000313" key="4">
    <source>
        <dbReference type="WBParaSite" id="PgR029_g096_t03"/>
    </source>
</evidence>
<feature type="compositionally biased region" description="Basic residues" evidence="1">
    <location>
        <begin position="145"/>
        <end position="154"/>
    </location>
</feature>
<accession>A0A915BA03</accession>
<organism evidence="2 3">
    <name type="scientific">Parascaris univalens</name>
    <name type="common">Nematode worm</name>
    <dbReference type="NCBI Taxonomy" id="6257"/>
    <lineage>
        <taxon>Eukaryota</taxon>
        <taxon>Metazoa</taxon>
        <taxon>Ecdysozoa</taxon>
        <taxon>Nematoda</taxon>
        <taxon>Chromadorea</taxon>
        <taxon>Rhabditida</taxon>
        <taxon>Spirurina</taxon>
        <taxon>Ascaridomorpha</taxon>
        <taxon>Ascaridoidea</taxon>
        <taxon>Ascarididae</taxon>
        <taxon>Parascaris</taxon>
    </lineage>
</organism>
<dbReference type="Proteomes" id="UP000887569">
    <property type="component" value="Unplaced"/>
</dbReference>
<reference evidence="3 4" key="1">
    <citation type="submission" date="2022-11" db="UniProtKB">
        <authorList>
            <consortium name="WormBaseParasite"/>
        </authorList>
    </citation>
    <scope>IDENTIFICATION</scope>
</reference>
<dbReference type="WBParaSite" id="PgR029_g096_t03">
    <property type="protein sequence ID" value="PgR029_g096_t03"/>
    <property type="gene ID" value="PgR029_g096"/>
</dbReference>
<keyword evidence="2" id="KW-1185">Reference proteome</keyword>
<evidence type="ECO:0000256" key="1">
    <source>
        <dbReference type="SAM" id="MobiDB-lite"/>
    </source>
</evidence>
<feature type="compositionally biased region" description="Basic and acidic residues" evidence="1">
    <location>
        <begin position="156"/>
        <end position="190"/>
    </location>
</feature>
<name>A0A915BA03_PARUN</name>
<evidence type="ECO:0000313" key="2">
    <source>
        <dbReference type="Proteomes" id="UP000887569"/>
    </source>
</evidence>
<feature type="compositionally biased region" description="Basic and acidic residues" evidence="1">
    <location>
        <begin position="254"/>
        <end position="286"/>
    </location>
</feature>
<feature type="region of interest" description="Disordered" evidence="1">
    <location>
        <begin position="57"/>
        <end position="286"/>
    </location>
</feature>
<dbReference type="WBParaSite" id="PgR029_g096_t02">
    <property type="protein sequence ID" value="PgR029_g096_t02"/>
    <property type="gene ID" value="PgR029_g096"/>
</dbReference>